<dbReference type="Pfam" id="PF00145">
    <property type="entry name" value="DNA_methylase"/>
    <property type="match status" value="1"/>
</dbReference>
<organism evidence="4 5">
    <name type="scientific">Kitasatospora cystarginea</name>
    <dbReference type="NCBI Taxonomy" id="58350"/>
    <lineage>
        <taxon>Bacteria</taxon>
        <taxon>Bacillati</taxon>
        <taxon>Actinomycetota</taxon>
        <taxon>Actinomycetes</taxon>
        <taxon>Kitasatosporales</taxon>
        <taxon>Streptomycetaceae</taxon>
        <taxon>Kitasatospora</taxon>
    </lineage>
</organism>
<reference evidence="5" key="1">
    <citation type="journal article" date="2019" name="Int. J. Syst. Evol. Microbiol.">
        <title>The Global Catalogue of Microorganisms (GCM) 10K type strain sequencing project: providing services to taxonomists for standard genome sequencing and annotation.</title>
        <authorList>
            <consortium name="The Broad Institute Genomics Platform"/>
            <consortium name="The Broad Institute Genome Sequencing Center for Infectious Disease"/>
            <person name="Wu L."/>
            <person name="Ma J."/>
        </authorList>
    </citation>
    <scope>NUCLEOTIDE SEQUENCE [LARGE SCALE GENOMIC DNA]</scope>
    <source>
        <strain evidence="5">JCM 7356</strain>
    </source>
</reference>
<evidence type="ECO:0000256" key="3">
    <source>
        <dbReference type="ARBA" id="ARBA00022747"/>
    </source>
</evidence>
<evidence type="ECO:0000313" key="5">
    <source>
        <dbReference type="Proteomes" id="UP001500305"/>
    </source>
</evidence>
<dbReference type="Gene3D" id="3.40.50.150">
    <property type="entry name" value="Vaccinia Virus protein VP39"/>
    <property type="match status" value="1"/>
</dbReference>
<keyword evidence="1" id="KW-0489">Methyltransferase</keyword>
<evidence type="ECO:0000256" key="2">
    <source>
        <dbReference type="ARBA" id="ARBA00022679"/>
    </source>
</evidence>
<dbReference type="Gene3D" id="3.90.120.10">
    <property type="entry name" value="DNA Methylase, subunit A, domain 2"/>
    <property type="match status" value="1"/>
</dbReference>
<protein>
    <recommendedName>
        <fullName evidence="6">DNA (cytosine-5-)-methyltransferase</fullName>
    </recommendedName>
</protein>
<dbReference type="EMBL" id="BAAATR010000034">
    <property type="protein sequence ID" value="GAA2267200.1"/>
    <property type="molecule type" value="Genomic_DNA"/>
</dbReference>
<keyword evidence="5" id="KW-1185">Reference proteome</keyword>
<evidence type="ECO:0000256" key="1">
    <source>
        <dbReference type="ARBA" id="ARBA00022603"/>
    </source>
</evidence>
<evidence type="ECO:0008006" key="6">
    <source>
        <dbReference type="Google" id="ProtNLM"/>
    </source>
</evidence>
<sequence length="482" mass="52725">MYLNNSLPPHGYRPLSSAGEPMWFGPDHRMGPWSYADLVALAHPWPVAWLFPPRPSVDPPRIVNLFAGPGGWEQGLRILDPRPGAFDVIGVELAPDAAATARAAGHRRIVCDVRSLDPTHPALRYVEGLIVSAPCQVWTPAGKRQGHEDRNIELLLDVFSRAVEGSFGHWHDEGECDEADVCRICPDPEWDGHGGWTGPLLTRAEVREPIAEMTDARIGLIAETLIWSLTLTAKFDSLRWLAMEQSSALPEIVLDHLSDALEYVDWCSSGYQTLDAADVGLASHRRRTYLVAGRHQYVHLKAMQPSEPPPVRTAAQALGWPQGVRVNTRGVRRTNGGNEWPADRTATAITGRARSWYWANDSQRRLAVGEAALLVGMPADHPWEGSPSAAFQQIGDIVAPTEAARVLSTVLKRPWREKVPSYLDELYGPDSQSLAANSSPRLASRRSAAAASSLLLPGLAEWAAPTARPRSAAPGHPAPRSR</sequence>
<proteinExistence type="predicted"/>
<dbReference type="InterPro" id="IPR001525">
    <property type="entry name" value="C5_MeTfrase"/>
</dbReference>
<dbReference type="Proteomes" id="UP001500305">
    <property type="component" value="Unassembled WGS sequence"/>
</dbReference>
<keyword evidence="3" id="KW-0680">Restriction system</keyword>
<comment type="caution">
    <text evidence="4">The sequence shown here is derived from an EMBL/GenBank/DDBJ whole genome shotgun (WGS) entry which is preliminary data.</text>
</comment>
<dbReference type="SUPFAM" id="SSF53335">
    <property type="entry name" value="S-adenosyl-L-methionine-dependent methyltransferases"/>
    <property type="match status" value="2"/>
</dbReference>
<name>A0ABP5RMK9_9ACTN</name>
<evidence type="ECO:0000313" key="4">
    <source>
        <dbReference type="EMBL" id="GAA2267200.1"/>
    </source>
</evidence>
<accession>A0ABP5RMK9</accession>
<keyword evidence="2" id="KW-0808">Transferase</keyword>
<dbReference type="InterPro" id="IPR029063">
    <property type="entry name" value="SAM-dependent_MTases_sf"/>
</dbReference>
<gene>
    <name evidence="4" type="ORF">GCM10010430_60480</name>
</gene>